<name>A0A4P7UJ47_DESDE</name>
<evidence type="ECO:0008006" key="4">
    <source>
        <dbReference type="Google" id="ProtNLM"/>
    </source>
</evidence>
<dbReference type="GO" id="GO:0015074">
    <property type="term" value="P:DNA integration"/>
    <property type="evidence" value="ECO:0007669"/>
    <property type="project" value="InterPro"/>
</dbReference>
<dbReference type="GO" id="GO:0003677">
    <property type="term" value="F:DNA binding"/>
    <property type="evidence" value="ECO:0007669"/>
    <property type="project" value="InterPro"/>
</dbReference>
<dbReference type="SUPFAM" id="SSF56349">
    <property type="entry name" value="DNA breaking-rejoining enzymes"/>
    <property type="match status" value="1"/>
</dbReference>
<dbReference type="OrthoDB" id="9784724at2"/>
<accession>A0A4P7UJ47</accession>
<organism evidence="2 3">
    <name type="scientific">Desulfovibrio desulfuricans</name>
    <dbReference type="NCBI Taxonomy" id="876"/>
    <lineage>
        <taxon>Bacteria</taxon>
        <taxon>Pseudomonadati</taxon>
        <taxon>Thermodesulfobacteriota</taxon>
        <taxon>Desulfovibrionia</taxon>
        <taxon>Desulfovibrionales</taxon>
        <taxon>Desulfovibrionaceae</taxon>
        <taxon>Desulfovibrio</taxon>
    </lineage>
</organism>
<dbReference type="GO" id="GO:0006310">
    <property type="term" value="P:DNA recombination"/>
    <property type="evidence" value="ECO:0007669"/>
    <property type="project" value="UniProtKB-KW"/>
</dbReference>
<evidence type="ECO:0000256" key="1">
    <source>
        <dbReference type="ARBA" id="ARBA00023172"/>
    </source>
</evidence>
<dbReference type="RefSeq" id="WP_136400248.1">
    <property type="nucleotide sequence ID" value="NZ_CP036295.1"/>
</dbReference>
<reference evidence="2 3" key="1">
    <citation type="submission" date="2019-02" db="EMBL/GenBank/DDBJ databases">
        <title>Complete Genome Sequence of Desulfovibrio desulfuricans IC1, a Sulfonate Utilizing Anaerobe.</title>
        <authorList>
            <person name="Day L.A."/>
            <person name="De Leon K.B."/>
            <person name="Wall J.D."/>
        </authorList>
    </citation>
    <scope>NUCLEOTIDE SEQUENCE [LARGE SCALE GENOMIC DNA]</scope>
    <source>
        <strain evidence="2 3">IC1</strain>
    </source>
</reference>
<evidence type="ECO:0000313" key="2">
    <source>
        <dbReference type="EMBL" id="QCC86139.1"/>
    </source>
</evidence>
<dbReference type="InterPro" id="IPR013762">
    <property type="entry name" value="Integrase-like_cat_sf"/>
</dbReference>
<dbReference type="InterPro" id="IPR011010">
    <property type="entry name" value="DNA_brk_join_enz"/>
</dbReference>
<proteinExistence type="predicted"/>
<evidence type="ECO:0000313" key="3">
    <source>
        <dbReference type="Proteomes" id="UP000297065"/>
    </source>
</evidence>
<sequence>MRLEEIAQLHCANIYECHAKGIWVIDINSNGLDELGRPKLLKNKNARRIVPIHPDLIKIGLLEYHTDIVKKKHIRLFPDLKKSEGAVKFGKQPGKQFKAIVSATLGEASGKTFHSLRHTFADFFKQRGLQNDYFRQVFGHELPMLAAKQYGGGNFLQNFYLKK</sequence>
<dbReference type="Gene3D" id="1.10.443.10">
    <property type="entry name" value="Intergrase catalytic core"/>
    <property type="match status" value="1"/>
</dbReference>
<dbReference type="Proteomes" id="UP000297065">
    <property type="component" value="Chromosome"/>
</dbReference>
<gene>
    <name evidence="2" type="ORF">DDIC_09695</name>
</gene>
<protein>
    <recommendedName>
        <fullName evidence="4">Tyr recombinase domain-containing protein</fullName>
    </recommendedName>
</protein>
<dbReference type="EMBL" id="CP036295">
    <property type="protein sequence ID" value="QCC86139.1"/>
    <property type="molecule type" value="Genomic_DNA"/>
</dbReference>
<dbReference type="AlphaFoldDB" id="A0A4P7UJ47"/>
<keyword evidence="1" id="KW-0233">DNA recombination</keyword>